<keyword evidence="2" id="KW-1185">Reference proteome</keyword>
<reference evidence="1 2" key="1">
    <citation type="submission" date="2019-05" db="EMBL/GenBank/DDBJ databases">
        <authorList>
            <person name="Lee S.D."/>
        </authorList>
    </citation>
    <scope>NUCLEOTIDE SEQUENCE [LARGE SCALE GENOMIC DNA]</scope>
    <source>
        <strain evidence="1 2">YC2-7</strain>
    </source>
</reference>
<protein>
    <recommendedName>
        <fullName evidence="3">MmcQ/YjbR family DNA-binding protein</fullName>
    </recommendedName>
</protein>
<evidence type="ECO:0000313" key="2">
    <source>
        <dbReference type="Proteomes" id="UP000535543"/>
    </source>
</evidence>
<dbReference type="RefSeq" id="WP_169584266.1">
    <property type="nucleotide sequence ID" value="NZ_VCQU01000001.1"/>
</dbReference>
<gene>
    <name evidence="1" type="ORF">FGL95_00725</name>
</gene>
<dbReference type="EMBL" id="VCQU01000001">
    <property type="protein sequence ID" value="NMN93558.1"/>
    <property type="molecule type" value="Genomic_DNA"/>
</dbReference>
<sequence>MASVKSAEEFVRALPEVVEGERYGNRSWAVAGKVFAWERPFSKADIKRFGDQTPPAGPILAVRTADLNEKAAILAAHPKSCFSIPHFNGYAAVLIDLPNTHEDELRELLLDGWLVYAPPALAAEHLKDRPTS</sequence>
<proteinExistence type="predicted"/>
<organism evidence="1 2">
    <name type="scientific">Antrihabitans stalactiti</name>
    <dbReference type="NCBI Taxonomy" id="2584121"/>
    <lineage>
        <taxon>Bacteria</taxon>
        <taxon>Bacillati</taxon>
        <taxon>Actinomycetota</taxon>
        <taxon>Actinomycetes</taxon>
        <taxon>Mycobacteriales</taxon>
        <taxon>Nocardiaceae</taxon>
        <taxon>Antrihabitans</taxon>
    </lineage>
</organism>
<name>A0A848K843_9NOCA</name>
<reference evidence="1 2" key="2">
    <citation type="submission" date="2020-06" db="EMBL/GenBank/DDBJ databases">
        <title>Antribacter stalactiti gen. nov., sp. nov., a new member of the family Nacardiaceae isolated from a cave.</title>
        <authorList>
            <person name="Kim I.S."/>
        </authorList>
    </citation>
    <scope>NUCLEOTIDE SEQUENCE [LARGE SCALE GENOMIC DNA]</scope>
    <source>
        <strain evidence="1 2">YC2-7</strain>
    </source>
</reference>
<evidence type="ECO:0000313" key="1">
    <source>
        <dbReference type="EMBL" id="NMN93558.1"/>
    </source>
</evidence>
<accession>A0A848K843</accession>
<dbReference type="Pfam" id="PF04237">
    <property type="entry name" value="YjbR"/>
    <property type="match status" value="1"/>
</dbReference>
<dbReference type="Proteomes" id="UP000535543">
    <property type="component" value="Unassembled WGS sequence"/>
</dbReference>
<evidence type="ECO:0008006" key="3">
    <source>
        <dbReference type="Google" id="ProtNLM"/>
    </source>
</evidence>
<dbReference type="InterPro" id="IPR058532">
    <property type="entry name" value="YjbR/MT2646/Rv2570-like"/>
</dbReference>
<dbReference type="AlphaFoldDB" id="A0A848K843"/>
<comment type="caution">
    <text evidence="1">The sequence shown here is derived from an EMBL/GenBank/DDBJ whole genome shotgun (WGS) entry which is preliminary data.</text>
</comment>